<feature type="non-terminal residue" evidence="5">
    <location>
        <position position="473"/>
    </location>
</feature>
<sequence>MAYDVIVVGGGHNGLTCACYLQKAGLNVLVLERRPIIGGAVCTETMWGGYSIDVGSSAHIMIHLTPVVRELELERYGLEYIDMDPFAFYPLADGQGAIEFWRDLDRTCASIEKISPEDATAYRHFVEFWGTINEGVFAAFLRPPTPGNLVRTMATGQFSRVDNSGGSLDTLRRLFTSYGQLIEETFASEPMRAAMSWLAAQSGPAPDEIGTGDFAGWHAMLHRSGAKHPRGGSGMLTQAMQRCLEAHGGTARLDAEVRKIVVRDGKVVGVEIGEGSAHEFIEAPMVVSNAHVQTTMLKLIGKDNLPGELAQRVERVRVGNGFGMAVRCAADALPDYLAAPSGGKPHPSHHGLQLLCPSVAYLKQGYNDFRQGVPAREPSAIAMTFSAIDPDVAPAGKHTLFVWGQYHPYELSDGSDWDDIAEREADKLLEVVYRYAPNMRGAITNRYIQTPLELERKLGLLRGNVMHVEMSFD</sequence>
<evidence type="ECO:0000256" key="1">
    <source>
        <dbReference type="ARBA" id="ARBA00037217"/>
    </source>
</evidence>
<dbReference type="SUPFAM" id="SSF51905">
    <property type="entry name" value="FAD/NAD(P)-binding domain"/>
    <property type="match status" value="1"/>
</dbReference>
<dbReference type="PANTHER" id="PTHR10668">
    <property type="entry name" value="PHYTOENE DEHYDROGENASE"/>
    <property type="match status" value="1"/>
</dbReference>
<evidence type="ECO:0000259" key="4">
    <source>
        <dbReference type="Pfam" id="PF01593"/>
    </source>
</evidence>
<protein>
    <recommendedName>
        <fullName evidence="3">Pyridine nucleotide-disulfide oxidoreductase domain-containing protein 2</fullName>
    </recommendedName>
</protein>
<dbReference type="GO" id="GO:0016491">
    <property type="term" value="F:oxidoreductase activity"/>
    <property type="evidence" value="ECO:0007669"/>
    <property type="project" value="InterPro"/>
</dbReference>
<dbReference type="AlphaFoldDB" id="A0A6J4M9A4"/>
<feature type="domain" description="Amine oxidase" evidence="4">
    <location>
        <begin position="14"/>
        <end position="294"/>
    </location>
</feature>
<dbReference type="EMBL" id="CADCTR010002432">
    <property type="protein sequence ID" value="CAA9352715.1"/>
    <property type="molecule type" value="Genomic_DNA"/>
</dbReference>
<dbReference type="InterPro" id="IPR036188">
    <property type="entry name" value="FAD/NAD-bd_sf"/>
</dbReference>
<comment type="subunit">
    <text evidence="2">Interacts with COX5B; this interaction may contribute to localize PYROXD2 to the inner face of the inner mitochondrial membrane.</text>
</comment>
<dbReference type="Gene3D" id="3.50.50.60">
    <property type="entry name" value="FAD/NAD(P)-binding domain"/>
    <property type="match status" value="2"/>
</dbReference>
<gene>
    <name evidence="5" type="ORF">AVDCRST_MAG93-7195</name>
</gene>
<name>A0A6J4M9A4_9CHLR</name>
<evidence type="ECO:0000256" key="3">
    <source>
        <dbReference type="ARBA" id="ARBA00040298"/>
    </source>
</evidence>
<evidence type="ECO:0000256" key="2">
    <source>
        <dbReference type="ARBA" id="ARBA00038825"/>
    </source>
</evidence>
<organism evidence="5">
    <name type="scientific">uncultured Chloroflexia bacterium</name>
    <dbReference type="NCBI Taxonomy" id="1672391"/>
    <lineage>
        <taxon>Bacteria</taxon>
        <taxon>Bacillati</taxon>
        <taxon>Chloroflexota</taxon>
        <taxon>Chloroflexia</taxon>
        <taxon>environmental samples</taxon>
    </lineage>
</organism>
<dbReference type="InterPro" id="IPR002937">
    <property type="entry name" value="Amino_oxidase"/>
</dbReference>
<proteinExistence type="predicted"/>
<dbReference type="Pfam" id="PF01593">
    <property type="entry name" value="Amino_oxidase"/>
    <property type="match status" value="1"/>
</dbReference>
<accession>A0A6J4M9A4</accession>
<evidence type="ECO:0000313" key="5">
    <source>
        <dbReference type="EMBL" id="CAA9352715.1"/>
    </source>
</evidence>
<reference evidence="5" key="1">
    <citation type="submission" date="2020-02" db="EMBL/GenBank/DDBJ databases">
        <authorList>
            <person name="Meier V. D."/>
        </authorList>
    </citation>
    <scope>NUCLEOTIDE SEQUENCE</scope>
    <source>
        <strain evidence="5">AVDCRST_MAG93</strain>
    </source>
</reference>
<comment type="function">
    <text evidence="1">Probable oxidoreductase that may play a role as regulator of mitochondrial function.</text>
</comment>
<dbReference type="GO" id="GO:0005829">
    <property type="term" value="C:cytosol"/>
    <property type="evidence" value="ECO:0007669"/>
    <property type="project" value="TreeGrafter"/>
</dbReference>
<dbReference type="PANTHER" id="PTHR10668:SF103">
    <property type="entry name" value="PYRIDINE NUCLEOTIDE-DISULFIDE OXIDOREDUCTASE DOMAIN-CONTAINING PROTEIN 2"/>
    <property type="match status" value="1"/>
</dbReference>